<name>A0A078BDV1_STYLE</name>
<feature type="transmembrane region" description="Helical" evidence="8">
    <location>
        <begin position="255"/>
        <end position="280"/>
    </location>
</feature>
<evidence type="ECO:0000256" key="6">
    <source>
        <dbReference type="ARBA" id="ARBA00023315"/>
    </source>
</evidence>
<dbReference type="GO" id="GO:0016020">
    <property type="term" value="C:membrane"/>
    <property type="evidence" value="ECO:0007669"/>
    <property type="project" value="UniProtKB-SubCell"/>
</dbReference>
<feature type="transmembrane region" description="Helical" evidence="8">
    <location>
        <begin position="105"/>
        <end position="126"/>
    </location>
</feature>
<feature type="domain" description="Palmitoyltransferase DHHC" evidence="9">
    <location>
        <begin position="157"/>
        <end position="292"/>
    </location>
</feature>
<evidence type="ECO:0000256" key="5">
    <source>
        <dbReference type="ARBA" id="ARBA00023136"/>
    </source>
</evidence>
<feature type="compositionally biased region" description="Polar residues" evidence="7">
    <location>
        <begin position="376"/>
        <end position="389"/>
    </location>
</feature>
<dbReference type="GO" id="GO:0005794">
    <property type="term" value="C:Golgi apparatus"/>
    <property type="evidence" value="ECO:0007669"/>
    <property type="project" value="TreeGrafter"/>
</dbReference>
<dbReference type="OrthoDB" id="1924421at2759"/>
<dbReference type="PROSITE" id="PS50216">
    <property type="entry name" value="DHHC"/>
    <property type="match status" value="1"/>
</dbReference>
<gene>
    <name evidence="10" type="primary">Contig4496.g4800</name>
    <name evidence="10" type="ORF">STYLEM_20918</name>
</gene>
<sequence>MQATSSDDLHKLQTSITPDKVRKSSIDLENEQNALDKPDHQDQNNHDHDNTDSQIGEVKIIKKNVRKNGFAMPFHPFQIISWVIFGLDSYAFYFINIVTFSYQPAISIVLGVAYLIIFIAVLYYAIRSTRYDPTDPTIYKNRQAEKTGEYFDSSPYDLYCEVCESPVQNSAKHCGQCNRCVSGFDHHCRWLNNCIGEGNYVYFFRVICSFFAMTVLHNATDAAVLFYLDSDDSYLLKNQNFKFYKHPMTTEFKTILITSIVFNTAAIGFLGHLISFHIFLQKKQLTTFEYIQIKQGRMNYKSKIFKEIHHEDAEENHNENQGNLETDNAAMIQSNLQTNKAIDDDKEFQEIISEDKNKCNDSLIQVKDGQGPAGINQLQGGQNGSNSFNHVERKSSIRKFFCKSKKKSTSQKIEHQKLQEQQILSQMNSNSSQMNPNIGNNKHQSVNSSELNLQNQLTDRSLANTSPLGLVNYDKVNNNDVSQKGSSANNSADLSNHSSPSEAPAIFSNDQHMMNVIHFATGGDDQKHVSNPISKSTMNQAKQRKDFINKMLNKNRSELETIQEKVKEEELAQSMSNINIKNLDVEESYSFSLRNYPGHKIGNQPTNNYNNQLNISQSANRLSQVNNQNVNDSYKSNQISYSQPYQSDILGNLPPIDPKNNSFYGNPSKTLGDLDEFKSLQTDLNNKQRMSIQENAMKIKSDQLLNANSNSKQRVQQMNNFLDHSKIAIDNMGSSPSNMVVNLNRFSSHVQPYQGKENMGGLLEKQNEQKKDIAVLDQEIYQSRNQRSSMPVAHSNKIKVPQNQNKSLKQNQWMGPNDQIGKSIKSQPEEINESIMSCEDDDQSHDNEDELGQTSQTLKIKQSLQGTGPQGNRPSVFEISGGVGSISGQADNQGLSKGRITHSQKSFV</sequence>
<feature type="region of interest" description="Disordered" evidence="7">
    <location>
        <begin position="881"/>
        <end position="908"/>
    </location>
</feature>
<dbReference type="GO" id="GO:0006612">
    <property type="term" value="P:protein targeting to membrane"/>
    <property type="evidence" value="ECO:0007669"/>
    <property type="project" value="TreeGrafter"/>
</dbReference>
<accession>A0A078BDV1</accession>
<comment type="subcellular location">
    <subcellularLocation>
        <location evidence="1">Membrane</location>
        <topology evidence="1">Multi-pass membrane protein</topology>
    </subcellularLocation>
</comment>
<dbReference type="EMBL" id="CCKQ01019723">
    <property type="protein sequence ID" value="CDW91758.1"/>
    <property type="molecule type" value="Genomic_DNA"/>
</dbReference>
<evidence type="ECO:0000259" key="9">
    <source>
        <dbReference type="Pfam" id="PF01529"/>
    </source>
</evidence>
<feature type="transmembrane region" description="Helical" evidence="8">
    <location>
        <begin position="79"/>
        <end position="99"/>
    </location>
</feature>
<feature type="region of interest" description="Disordered" evidence="7">
    <location>
        <begin position="473"/>
        <end position="505"/>
    </location>
</feature>
<reference evidence="10 11" key="1">
    <citation type="submission" date="2014-06" db="EMBL/GenBank/DDBJ databases">
        <authorList>
            <person name="Swart Estienne"/>
        </authorList>
    </citation>
    <scope>NUCLEOTIDE SEQUENCE [LARGE SCALE GENOMIC DNA]</scope>
    <source>
        <strain evidence="10 11">130c</strain>
    </source>
</reference>
<keyword evidence="5 8" id="KW-0472">Membrane</keyword>
<feature type="region of interest" description="Disordered" evidence="7">
    <location>
        <begin position="1"/>
        <end position="53"/>
    </location>
</feature>
<keyword evidence="6" id="KW-0012">Acyltransferase</keyword>
<feature type="compositionally biased region" description="Polar residues" evidence="7">
    <location>
        <begin position="801"/>
        <end position="814"/>
    </location>
</feature>
<dbReference type="PANTHER" id="PTHR22883:SF203">
    <property type="entry name" value="PALMITOYLTRANSFERASE"/>
    <property type="match status" value="1"/>
</dbReference>
<evidence type="ECO:0000256" key="7">
    <source>
        <dbReference type="SAM" id="MobiDB-lite"/>
    </source>
</evidence>
<feature type="compositionally biased region" description="Polar residues" evidence="7">
    <location>
        <begin position="1"/>
        <end position="17"/>
    </location>
</feature>
<evidence type="ECO:0000256" key="8">
    <source>
        <dbReference type="SAM" id="Phobius"/>
    </source>
</evidence>
<dbReference type="InterPro" id="IPR001594">
    <property type="entry name" value="Palmitoyltrfase_DHHC"/>
</dbReference>
<dbReference type="Pfam" id="PF01529">
    <property type="entry name" value="DHHC"/>
    <property type="match status" value="1"/>
</dbReference>
<dbReference type="Proteomes" id="UP000039865">
    <property type="component" value="Unassembled WGS sequence"/>
</dbReference>
<dbReference type="GO" id="GO:0019706">
    <property type="term" value="F:protein-cysteine S-palmitoyltransferase activity"/>
    <property type="evidence" value="ECO:0007669"/>
    <property type="project" value="TreeGrafter"/>
</dbReference>
<evidence type="ECO:0000256" key="1">
    <source>
        <dbReference type="ARBA" id="ARBA00004141"/>
    </source>
</evidence>
<protein>
    <submittedName>
        <fullName evidence="10">Probable palmitoyltransferase zdhhc1</fullName>
    </submittedName>
</protein>
<feature type="compositionally biased region" description="Polar residues" evidence="7">
    <location>
        <begin position="475"/>
        <end position="501"/>
    </location>
</feature>
<organism evidence="10 11">
    <name type="scientific">Stylonychia lemnae</name>
    <name type="common">Ciliate</name>
    <dbReference type="NCBI Taxonomy" id="5949"/>
    <lineage>
        <taxon>Eukaryota</taxon>
        <taxon>Sar</taxon>
        <taxon>Alveolata</taxon>
        <taxon>Ciliophora</taxon>
        <taxon>Intramacronucleata</taxon>
        <taxon>Spirotrichea</taxon>
        <taxon>Stichotrichia</taxon>
        <taxon>Sporadotrichida</taxon>
        <taxon>Oxytrichidae</taxon>
        <taxon>Stylonychinae</taxon>
        <taxon>Stylonychia</taxon>
    </lineage>
</organism>
<evidence type="ECO:0000313" key="11">
    <source>
        <dbReference type="Proteomes" id="UP000039865"/>
    </source>
</evidence>
<dbReference type="InterPro" id="IPR039859">
    <property type="entry name" value="PFA4/ZDH16/20/ERF2-like"/>
</dbReference>
<dbReference type="InParanoid" id="A0A078BDV1"/>
<feature type="region of interest" description="Disordered" evidence="7">
    <location>
        <begin position="364"/>
        <end position="390"/>
    </location>
</feature>
<evidence type="ECO:0000313" key="10">
    <source>
        <dbReference type="EMBL" id="CDW91758.1"/>
    </source>
</evidence>
<feature type="region of interest" description="Disordered" evidence="7">
    <location>
        <begin position="800"/>
        <end position="823"/>
    </location>
</feature>
<keyword evidence="2 10" id="KW-0808">Transferase</keyword>
<keyword evidence="4 8" id="KW-1133">Transmembrane helix</keyword>
<evidence type="ECO:0000256" key="2">
    <source>
        <dbReference type="ARBA" id="ARBA00022679"/>
    </source>
</evidence>
<dbReference type="GO" id="GO:0005783">
    <property type="term" value="C:endoplasmic reticulum"/>
    <property type="evidence" value="ECO:0007669"/>
    <property type="project" value="TreeGrafter"/>
</dbReference>
<evidence type="ECO:0000256" key="4">
    <source>
        <dbReference type="ARBA" id="ARBA00022989"/>
    </source>
</evidence>
<evidence type="ECO:0000256" key="3">
    <source>
        <dbReference type="ARBA" id="ARBA00022692"/>
    </source>
</evidence>
<dbReference type="PANTHER" id="PTHR22883">
    <property type="entry name" value="ZINC FINGER DHHC DOMAIN CONTAINING PROTEIN"/>
    <property type="match status" value="1"/>
</dbReference>
<dbReference type="AlphaFoldDB" id="A0A078BDV1"/>
<proteinExistence type="predicted"/>
<feature type="compositionally biased region" description="Basic and acidic residues" evidence="7">
    <location>
        <begin position="34"/>
        <end position="51"/>
    </location>
</feature>
<keyword evidence="3 8" id="KW-0812">Transmembrane</keyword>
<keyword evidence="11" id="KW-1185">Reference proteome</keyword>
<feature type="compositionally biased region" description="Polar residues" evidence="7">
    <location>
        <begin position="886"/>
        <end position="908"/>
    </location>
</feature>